<dbReference type="InterPro" id="IPR000620">
    <property type="entry name" value="EamA_dom"/>
</dbReference>
<evidence type="ECO:0000313" key="9">
    <source>
        <dbReference type="Proteomes" id="UP001279734"/>
    </source>
</evidence>
<evidence type="ECO:0000259" key="7">
    <source>
        <dbReference type="Pfam" id="PF00892"/>
    </source>
</evidence>
<organism evidence="8 9">
    <name type="scientific">Nepenthes gracilis</name>
    <name type="common">Slender pitcher plant</name>
    <dbReference type="NCBI Taxonomy" id="150966"/>
    <lineage>
        <taxon>Eukaryota</taxon>
        <taxon>Viridiplantae</taxon>
        <taxon>Streptophyta</taxon>
        <taxon>Embryophyta</taxon>
        <taxon>Tracheophyta</taxon>
        <taxon>Spermatophyta</taxon>
        <taxon>Magnoliopsida</taxon>
        <taxon>eudicotyledons</taxon>
        <taxon>Gunneridae</taxon>
        <taxon>Pentapetalae</taxon>
        <taxon>Caryophyllales</taxon>
        <taxon>Nepenthaceae</taxon>
        <taxon>Nepenthes</taxon>
    </lineage>
</organism>
<evidence type="ECO:0000313" key="8">
    <source>
        <dbReference type="EMBL" id="GMG98711.1"/>
    </source>
</evidence>
<evidence type="ECO:0000256" key="1">
    <source>
        <dbReference type="ARBA" id="ARBA00004141"/>
    </source>
</evidence>
<name>A0AAD3RVI6_NEPGR</name>
<keyword evidence="5 6" id="KW-0472">Membrane</keyword>
<feature type="transmembrane region" description="Helical" evidence="6">
    <location>
        <begin position="183"/>
        <end position="203"/>
    </location>
</feature>
<feature type="transmembrane region" description="Helical" evidence="6">
    <location>
        <begin position="247"/>
        <end position="268"/>
    </location>
</feature>
<feature type="domain" description="EamA" evidence="7">
    <location>
        <begin position="94"/>
        <end position="227"/>
    </location>
</feature>
<dbReference type="SUPFAM" id="SSF103481">
    <property type="entry name" value="Multidrug resistance efflux transporter EmrE"/>
    <property type="match status" value="1"/>
</dbReference>
<evidence type="ECO:0000256" key="6">
    <source>
        <dbReference type="SAM" id="Phobius"/>
    </source>
</evidence>
<dbReference type="InterPro" id="IPR037185">
    <property type="entry name" value="EmrE-like"/>
</dbReference>
<feature type="transmembrane region" description="Helical" evidence="6">
    <location>
        <begin position="127"/>
        <end position="146"/>
    </location>
</feature>
<feature type="transmembrane region" description="Helical" evidence="6">
    <location>
        <begin position="93"/>
        <end position="112"/>
    </location>
</feature>
<protein>
    <recommendedName>
        <fullName evidence="7">EamA domain-containing protein</fullName>
    </recommendedName>
</protein>
<dbReference type="Pfam" id="PF00892">
    <property type="entry name" value="EamA"/>
    <property type="match status" value="1"/>
</dbReference>
<dbReference type="EMBL" id="BSYO01000001">
    <property type="protein sequence ID" value="GMG98711.1"/>
    <property type="molecule type" value="Genomic_DNA"/>
</dbReference>
<evidence type="ECO:0000256" key="2">
    <source>
        <dbReference type="ARBA" id="ARBA00007635"/>
    </source>
</evidence>
<dbReference type="PANTHER" id="PTHR22911">
    <property type="entry name" value="ACYL-MALONYL CONDENSING ENZYME-RELATED"/>
    <property type="match status" value="1"/>
</dbReference>
<feature type="transmembrane region" description="Helical" evidence="6">
    <location>
        <begin position="308"/>
        <end position="330"/>
    </location>
</feature>
<evidence type="ECO:0000256" key="3">
    <source>
        <dbReference type="ARBA" id="ARBA00022692"/>
    </source>
</evidence>
<dbReference type="PANTHER" id="PTHR22911:SF6">
    <property type="entry name" value="SOLUTE CARRIER FAMILY 35 MEMBER G1"/>
    <property type="match status" value="1"/>
</dbReference>
<feature type="transmembrane region" description="Helical" evidence="6">
    <location>
        <begin position="158"/>
        <end position="177"/>
    </location>
</feature>
<feature type="transmembrane region" description="Helical" evidence="6">
    <location>
        <begin position="280"/>
        <end position="302"/>
    </location>
</feature>
<dbReference type="AlphaFoldDB" id="A0AAD3RVI6"/>
<dbReference type="GO" id="GO:0016020">
    <property type="term" value="C:membrane"/>
    <property type="evidence" value="ECO:0007669"/>
    <property type="project" value="UniProtKB-SubCell"/>
</dbReference>
<gene>
    <name evidence="8" type="ORF">Nepgr_000551</name>
</gene>
<proteinExistence type="inferred from homology"/>
<comment type="subcellular location">
    <subcellularLocation>
        <location evidence="1">Membrane</location>
        <topology evidence="1">Multi-pass membrane protein</topology>
    </subcellularLocation>
</comment>
<keyword evidence="4 6" id="KW-1133">Transmembrane helix</keyword>
<sequence length="392" mass="42585">MVSAEASNGGSEQHQQTVVEMAVSESDASASTAANGLPNEITPLLTQNDTPKINIFSISYPRRKPREQATKLTEAEISVFSQFTLWAWGGSRYSGVLCMALSSTIYGIMGALSETFTAQPIPLFETAFARCIIILMLSFLWLRSSGQPIFGPAHVRKLLFARAIIGYLSLLSFVYCIQRLPLSQAIVLSFSTPIMSSIMARFILHEKLKIAEIGGLACSFFGVLFIFRPLLSARGQSSSETYVKGSYHIYTISLGLFSSLSGGVNYCLIRAGAKASDQPVATVFLFGLLASPAAAVCTFISQDFVFPSSYSLSLMIILGVLAFLAEVLLARGLHLEKTSKVTNIQYIEAVLSQLWGIGSSRIAPSFGRLSGCLLILISIFCTMYFGPEKEME</sequence>
<comment type="caution">
    <text evidence="8">The sequence shown here is derived from an EMBL/GenBank/DDBJ whole genome shotgun (WGS) entry which is preliminary data.</text>
</comment>
<feature type="transmembrane region" description="Helical" evidence="6">
    <location>
        <begin position="210"/>
        <end position="227"/>
    </location>
</feature>
<keyword evidence="3 6" id="KW-0812">Transmembrane</keyword>
<reference evidence="8" key="1">
    <citation type="submission" date="2023-05" db="EMBL/GenBank/DDBJ databases">
        <title>Nepenthes gracilis genome sequencing.</title>
        <authorList>
            <person name="Fukushima K."/>
        </authorList>
    </citation>
    <scope>NUCLEOTIDE SEQUENCE</scope>
    <source>
        <strain evidence="8">SING2019-196</strain>
    </source>
</reference>
<comment type="similarity">
    <text evidence="2">Belongs to the drug/metabolite transporter (DMT) superfamily. Plant drug/metabolite exporter (P-DME) (TC 2.A.7.4) family.</text>
</comment>
<dbReference type="Proteomes" id="UP001279734">
    <property type="component" value="Unassembled WGS sequence"/>
</dbReference>
<evidence type="ECO:0000256" key="5">
    <source>
        <dbReference type="ARBA" id="ARBA00023136"/>
    </source>
</evidence>
<keyword evidence="9" id="KW-1185">Reference proteome</keyword>
<feature type="transmembrane region" description="Helical" evidence="6">
    <location>
        <begin position="366"/>
        <end position="386"/>
    </location>
</feature>
<accession>A0AAD3RVI6</accession>
<evidence type="ECO:0000256" key="4">
    <source>
        <dbReference type="ARBA" id="ARBA00022989"/>
    </source>
</evidence>